<keyword evidence="2" id="KW-0472">Membrane</keyword>
<evidence type="ECO:0000256" key="1">
    <source>
        <dbReference type="SAM" id="MobiDB-lite"/>
    </source>
</evidence>
<proteinExistence type="predicted"/>
<evidence type="ECO:0000313" key="3">
    <source>
        <dbReference type="EMBL" id="BCL26673.1"/>
    </source>
</evidence>
<keyword evidence="4" id="KW-1185">Reference proteome</keyword>
<dbReference type="RefSeq" id="WP_245702575.1">
    <property type="nucleotide sequence ID" value="NZ_AP023440.1"/>
</dbReference>
<gene>
    <name evidence="3" type="ORF">GCM10017557_15320</name>
</gene>
<dbReference type="Proteomes" id="UP000516444">
    <property type="component" value="Chromosome"/>
</dbReference>
<evidence type="ECO:0000313" key="4">
    <source>
        <dbReference type="Proteomes" id="UP000516444"/>
    </source>
</evidence>
<evidence type="ECO:0000256" key="2">
    <source>
        <dbReference type="SAM" id="Phobius"/>
    </source>
</evidence>
<organism evidence="3 4">
    <name type="scientific">Streptomyces aurantiacus</name>
    <dbReference type="NCBI Taxonomy" id="47760"/>
    <lineage>
        <taxon>Bacteria</taxon>
        <taxon>Bacillati</taxon>
        <taxon>Actinomycetota</taxon>
        <taxon>Actinomycetes</taxon>
        <taxon>Kitasatosporales</taxon>
        <taxon>Streptomycetaceae</taxon>
        <taxon>Streptomyces</taxon>
        <taxon>Streptomyces aurantiacus group</taxon>
    </lineage>
</organism>
<feature type="compositionally biased region" description="Basic and acidic residues" evidence="1">
    <location>
        <begin position="118"/>
        <end position="140"/>
    </location>
</feature>
<dbReference type="EMBL" id="AP023440">
    <property type="protein sequence ID" value="BCL26673.1"/>
    <property type="molecule type" value="Genomic_DNA"/>
</dbReference>
<dbReference type="Pfam" id="PF20554">
    <property type="entry name" value="DUF6766"/>
    <property type="match status" value="1"/>
</dbReference>
<keyword evidence="2" id="KW-1133">Transmembrane helix</keyword>
<name>A0A7G1NTL6_9ACTN</name>
<sequence length="254" mass="27826">MNAAARPARDTPAEDDGGTASRHGTRRFHRFRRFLRDNGISLGFGIAFLLALAGQAVAGCAEFNNELATDGLAQVGFLDYLASSDFAVDVTENWQSEYLQFFLYIFATVWLLQRGSPESKEMDKAGPESDEEQRMGEHAGPHSPRWAGIGGVRQAVFSRSLGLVMAGLFLLSWLAQSVAGVAAYNEEQLRQLQAPIGWPQYLLSAEFWSRSLQNWQSELLAVASMAVLSVYLRQRGSPESKPVGTPHGSTNVEG</sequence>
<feature type="region of interest" description="Disordered" evidence="1">
    <location>
        <begin position="118"/>
        <end position="144"/>
    </location>
</feature>
<dbReference type="AlphaFoldDB" id="A0A7G1NTL6"/>
<feature type="transmembrane region" description="Helical" evidence="2">
    <location>
        <begin position="39"/>
        <end position="58"/>
    </location>
</feature>
<accession>A0A7G1NTL6</accession>
<reference evidence="3 4" key="1">
    <citation type="journal article" date="2014" name="Int. J. Syst. Evol. Microbiol.">
        <title>Complete genome sequence of Corynebacterium casei LMG S-19264T (=DSM 44701T), isolated from a smear-ripened cheese.</title>
        <authorList>
            <consortium name="US DOE Joint Genome Institute (JGI-PGF)"/>
            <person name="Walter F."/>
            <person name="Albersmeier A."/>
            <person name="Kalinowski J."/>
            <person name="Ruckert C."/>
        </authorList>
    </citation>
    <scope>NUCLEOTIDE SEQUENCE [LARGE SCALE GENOMIC DNA]</scope>
    <source>
        <strain evidence="3 4">JCM 4677</strain>
    </source>
</reference>
<feature type="transmembrane region" description="Helical" evidence="2">
    <location>
        <begin position="161"/>
        <end position="184"/>
    </location>
</feature>
<protein>
    <submittedName>
        <fullName evidence="3">Uncharacterized protein</fullName>
    </submittedName>
</protein>
<dbReference type="KEGG" id="sgm:GCM10017557_15320"/>
<feature type="region of interest" description="Disordered" evidence="1">
    <location>
        <begin position="1"/>
        <end position="23"/>
    </location>
</feature>
<keyword evidence="2" id="KW-0812">Transmembrane</keyword>
<dbReference type="InterPro" id="IPR046657">
    <property type="entry name" value="DUF6766"/>
</dbReference>